<accession>A0A183GJN4</accession>
<name>A0A183GJN4_HELPZ</name>
<proteinExistence type="predicted"/>
<organism evidence="3 4">
    <name type="scientific">Heligmosomoides polygyrus</name>
    <name type="common">Parasitic roundworm</name>
    <dbReference type="NCBI Taxonomy" id="6339"/>
    <lineage>
        <taxon>Eukaryota</taxon>
        <taxon>Metazoa</taxon>
        <taxon>Ecdysozoa</taxon>
        <taxon>Nematoda</taxon>
        <taxon>Chromadorea</taxon>
        <taxon>Rhabditida</taxon>
        <taxon>Rhabditina</taxon>
        <taxon>Rhabditomorpha</taxon>
        <taxon>Strongyloidea</taxon>
        <taxon>Heligmosomidae</taxon>
        <taxon>Heligmosomoides</taxon>
    </lineage>
</organism>
<sequence>MPRKKTNSFVINMRPKVPVTFDVFTLTFSSVTVPPIPMLNTPFVSDRINTALRDANLIPSLQCENEAAAQKLDCETKEQCVCYPAETKANCNCKNMNIAGWFQDVQNHLPVVLLSVSFRSNKEGEVQAVKATMTAADVILNLQDQFNTTITVIEAQCTIQIRL</sequence>
<dbReference type="WBParaSite" id="HPBE_0002289101-mRNA-1">
    <property type="protein sequence ID" value="HPBE_0002289101-mRNA-1"/>
    <property type="gene ID" value="HPBE_0002289101"/>
</dbReference>
<keyword evidence="3" id="KW-1185">Reference proteome</keyword>
<dbReference type="OrthoDB" id="5868079at2759"/>
<dbReference type="InterPro" id="IPR009878">
    <property type="entry name" value="Phlebovirus_G2_fusion"/>
</dbReference>
<evidence type="ECO:0000313" key="3">
    <source>
        <dbReference type="Proteomes" id="UP000050761"/>
    </source>
</evidence>
<protein>
    <submittedName>
        <fullName evidence="4">Phlebovirus_G2 domain-containing protein</fullName>
    </submittedName>
</protein>
<dbReference type="Proteomes" id="UP000050761">
    <property type="component" value="Unassembled WGS sequence"/>
</dbReference>
<evidence type="ECO:0000313" key="2">
    <source>
        <dbReference type="EMBL" id="VDP35303.1"/>
    </source>
</evidence>
<reference evidence="2 3" key="1">
    <citation type="submission" date="2018-11" db="EMBL/GenBank/DDBJ databases">
        <authorList>
            <consortium name="Pathogen Informatics"/>
        </authorList>
    </citation>
    <scope>NUCLEOTIDE SEQUENCE [LARGE SCALE GENOMIC DNA]</scope>
</reference>
<accession>A0A3P8GLG8</accession>
<feature type="domain" description="Phlebovirus glycoprotein G2 fusion" evidence="1">
    <location>
        <begin position="5"/>
        <end position="134"/>
    </location>
</feature>
<evidence type="ECO:0000313" key="4">
    <source>
        <dbReference type="WBParaSite" id="HPBE_0002289101-mRNA-1"/>
    </source>
</evidence>
<evidence type="ECO:0000259" key="1">
    <source>
        <dbReference type="Pfam" id="PF07245"/>
    </source>
</evidence>
<dbReference type="EMBL" id="UZAH01034467">
    <property type="protein sequence ID" value="VDP35303.1"/>
    <property type="molecule type" value="Genomic_DNA"/>
</dbReference>
<dbReference type="Pfam" id="PF07245">
    <property type="entry name" value="Phlebovirus_G2"/>
    <property type="match status" value="1"/>
</dbReference>
<dbReference type="AlphaFoldDB" id="A0A183GJN4"/>
<reference evidence="4" key="2">
    <citation type="submission" date="2019-09" db="UniProtKB">
        <authorList>
            <consortium name="WormBaseParasite"/>
        </authorList>
    </citation>
    <scope>IDENTIFICATION</scope>
</reference>
<gene>
    <name evidence="2" type="ORF">HPBE_LOCUS22890</name>
</gene>